<dbReference type="EMBL" id="UOEW01000229">
    <property type="protein sequence ID" value="VAW39407.1"/>
    <property type="molecule type" value="Genomic_DNA"/>
</dbReference>
<dbReference type="AlphaFoldDB" id="A0A3B0VM20"/>
<name>A0A3B0VM20_9ZZZZ</name>
<gene>
    <name evidence="1" type="ORF">MNBD_GAMMA01-1062</name>
</gene>
<accession>A0A3B0VM20</accession>
<sequence length="122" mass="14285">MKNKRYLITMILLMVAVTASTQTTREIRMEVEDWSIIYPPNNEVSIIIHDVNNVGLDVNLVFWRGKLPTDQIVYDDRNGRLKVYYAITDFRNVQELLNTEKSLSYIYRPDNGFGESAYLTKF</sequence>
<protein>
    <submittedName>
        <fullName evidence="1">Uncharacterized protein</fullName>
    </submittedName>
</protein>
<reference evidence="1" key="1">
    <citation type="submission" date="2018-06" db="EMBL/GenBank/DDBJ databases">
        <authorList>
            <person name="Zhirakovskaya E."/>
        </authorList>
    </citation>
    <scope>NUCLEOTIDE SEQUENCE</scope>
</reference>
<proteinExistence type="predicted"/>
<organism evidence="1">
    <name type="scientific">hydrothermal vent metagenome</name>
    <dbReference type="NCBI Taxonomy" id="652676"/>
    <lineage>
        <taxon>unclassified sequences</taxon>
        <taxon>metagenomes</taxon>
        <taxon>ecological metagenomes</taxon>
    </lineage>
</organism>
<evidence type="ECO:0000313" key="1">
    <source>
        <dbReference type="EMBL" id="VAW39407.1"/>
    </source>
</evidence>